<evidence type="ECO:0000256" key="1">
    <source>
        <dbReference type="SAM" id="MobiDB-lite"/>
    </source>
</evidence>
<sequence>MQCVASGNTKICRNAEMWKVPNGKAKNACVKKESLEENLKPSTRKHFLDTEHQEVDPEPKHKKSRVDSDTSFTHDQDVTTKSFLLWHTQEHTIKNMMGSGYPLGCIATYVRAKISASTYSTWTRDKRSINNLDTNFSQSIDDTPAKTTETGPVASAPTMDTNSSQSIGDTLAKTTKTGPVASVPTMVRQVLANLPTNTAQTILKKEATIAKPSGKKMRPTGTLTPRNLCAVKWCENNLTGTTTEFEQYWKALSAEDKKKYHDQLERMKVAAQLAAQTM</sequence>
<keyword evidence="3" id="KW-1185">Reference proteome</keyword>
<gene>
    <name evidence="2" type="ORF">SERLA73DRAFT_158240</name>
</gene>
<dbReference type="OrthoDB" id="2687005at2759"/>
<dbReference type="EMBL" id="GL945475">
    <property type="protein sequence ID" value="EGO03714.1"/>
    <property type="molecule type" value="Genomic_DNA"/>
</dbReference>
<accession>F8PIT1</accession>
<feature type="region of interest" description="Disordered" evidence="1">
    <location>
        <begin position="134"/>
        <end position="166"/>
    </location>
</feature>
<protein>
    <submittedName>
        <fullName evidence="2">Uncharacterized protein</fullName>
    </submittedName>
</protein>
<evidence type="ECO:0000313" key="2">
    <source>
        <dbReference type="EMBL" id="EGO03714.1"/>
    </source>
</evidence>
<dbReference type="AlphaFoldDB" id="F8PIT1"/>
<name>F8PIT1_SERL3</name>
<proteinExistence type="predicted"/>
<reference evidence="3" key="1">
    <citation type="journal article" date="2011" name="Science">
        <title>The plant cell wall-decomposing machinery underlies the functional diversity of forest fungi.</title>
        <authorList>
            <person name="Eastwood D.C."/>
            <person name="Floudas D."/>
            <person name="Binder M."/>
            <person name="Majcherczyk A."/>
            <person name="Schneider P."/>
            <person name="Aerts A."/>
            <person name="Asiegbu F.O."/>
            <person name="Baker S.E."/>
            <person name="Barry K."/>
            <person name="Bendiksby M."/>
            <person name="Blumentritt M."/>
            <person name="Coutinho P.M."/>
            <person name="Cullen D."/>
            <person name="de Vries R.P."/>
            <person name="Gathman A."/>
            <person name="Goodell B."/>
            <person name="Henrissat B."/>
            <person name="Ihrmark K."/>
            <person name="Kauserud H."/>
            <person name="Kohler A."/>
            <person name="LaButti K."/>
            <person name="Lapidus A."/>
            <person name="Lavin J.L."/>
            <person name="Lee Y.-H."/>
            <person name="Lindquist E."/>
            <person name="Lilly W."/>
            <person name="Lucas S."/>
            <person name="Morin E."/>
            <person name="Murat C."/>
            <person name="Oguiza J.A."/>
            <person name="Park J."/>
            <person name="Pisabarro A.G."/>
            <person name="Riley R."/>
            <person name="Rosling A."/>
            <person name="Salamov A."/>
            <person name="Schmidt O."/>
            <person name="Schmutz J."/>
            <person name="Skrede I."/>
            <person name="Stenlid J."/>
            <person name="Wiebenga A."/>
            <person name="Xie X."/>
            <person name="Kuees U."/>
            <person name="Hibbett D.S."/>
            <person name="Hoffmeister D."/>
            <person name="Hoegberg N."/>
            <person name="Martin F."/>
            <person name="Grigoriev I.V."/>
            <person name="Watkinson S.C."/>
        </authorList>
    </citation>
    <scope>NUCLEOTIDE SEQUENCE [LARGE SCALE GENOMIC DNA]</scope>
    <source>
        <strain evidence="3">strain S7.3</strain>
    </source>
</reference>
<dbReference type="Proteomes" id="UP000008063">
    <property type="component" value="Unassembled WGS sequence"/>
</dbReference>
<evidence type="ECO:0000313" key="3">
    <source>
        <dbReference type="Proteomes" id="UP000008063"/>
    </source>
</evidence>
<feature type="compositionally biased region" description="Basic and acidic residues" evidence="1">
    <location>
        <begin position="46"/>
        <end position="73"/>
    </location>
</feature>
<dbReference type="InParanoid" id="F8PIT1"/>
<organism evidence="3">
    <name type="scientific">Serpula lacrymans var. lacrymans (strain S7.3)</name>
    <name type="common">Dry rot fungus</name>
    <dbReference type="NCBI Taxonomy" id="936435"/>
    <lineage>
        <taxon>Eukaryota</taxon>
        <taxon>Fungi</taxon>
        <taxon>Dikarya</taxon>
        <taxon>Basidiomycota</taxon>
        <taxon>Agaricomycotina</taxon>
        <taxon>Agaricomycetes</taxon>
        <taxon>Agaricomycetidae</taxon>
        <taxon>Boletales</taxon>
        <taxon>Coniophorineae</taxon>
        <taxon>Serpulaceae</taxon>
        <taxon>Serpula</taxon>
    </lineage>
</organism>
<dbReference type="HOGENOM" id="CLU_1001715_0_0_1"/>
<feature type="region of interest" description="Disordered" evidence="1">
    <location>
        <begin position="40"/>
        <end position="73"/>
    </location>
</feature>
<feature type="compositionally biased region" description="Polar residues" evidence="1">
    <location>
        <begin position="134"/>
        <end position="150"/>
    </location>
</feature>